<dbReference type="InterPro" id="IPR037523">
    <property type="entry name" value="VOC_core"/>
</dbReference>
<evidence type="ECO:0000313" key="6">
    <source>
        <dbReference type="Proteomes" id="UP000831787"/>
    </source>
</evidence>
<evidence type="ECO:0000256" key="1">
    <source>
        <dbReference type="ARBA" id="ARBA00011051"/>
    </source>
</evidence>
<dbReference type="RefSeq" id="WP_244709161.1">
    <property type="nucleotide sequence ID" value="NZ_CP095073.1"/>
</dbReference>
<dbReference type="PROSITE" id="PS51819">
    <property type="entry name" value="VOC"/>
    <property type="match status" value="1"/>
</dbReference>
<dbReference type="Gene3D" id="3.10.180.10">
    <property type="entry name" value="2,3-Dihydroxybiphenyl 1,2-Dioxygenase, domain 1"/>
    <property type="match status" value="1"/>
</dbReference>
<keyword evidence="3" id="KW-0046">Antibiotic resistance</keyword>
<evidence type="ECO:0000313" key="5">
    <source>
        <dbReference type="EMBL" id="UOQ43748.1"/>
    </source>
</evidence>
<dbReference type="EMBL" id="CP095073">
    <property type="protein sequence ID" value="UOQ43748.1"/>
    <property type="molecule type" value="Genomic_DNA"/>
</dbReference>
<evidence type="ECO:0000259" key="4">
    <source>
        <dbReference type="PROSITE" id="PS51819"/>
    </source>
</evidence>
<dbReference type="InterPro" id="IPR029068">
    <property type="entry name" value="Glyas_Bleomycin-R_OHBP_Dase"/>
</dbReference>
<evidence type="ECO:0000256" key="3">
    <source>
        <dbReference type="ARBA" id="ARBA00023251"/>
    </source>
</evidence>
<keyword evidence="6" id="KW-1185">Reference proteome</keyword>
<dbReference type="Proteomes" id="UP000831787">
    <property type="component" value="Chromosome"/>
</dbReference>
<comment type="similarity">
    <text evidence="1">Belongs to the bleomycin resistance protein family.</text>
</comment>
<protein>
    <recommendedName>
        <fullName evidence="2">Bleomycin resistance protein</fullName>
    </recommendedName>
</protein>
<organism evidence="5 6">
    <name type="scientific">Halobacillus salinarum</name>
    <dbReference type="NCBI Taxonomy" id="2932257"/>
    <lineage>
        <taxon>Bacteria</taxon>
        <taxon>Bacillati</taxon>
        <taxon>Bacillota</taxon>
        <taxon>Bacilli</taxon>
        <taxon>Bacillales</taxon>
        <taxon>Bacillaceae</taxon>
        <taxon>Halobacillus</taxon>
    </lineage>
</organism>
<accession>A0ABY4EGZ9</accession>
<reference evidence="5 6" key="1">
    <citation type="submission" date="2022-04" db="EMBL/GenBank/DDBJ databases">
        <title>Halobacillus sp. isolated from saltern.</title>
        <authorList>
            <person name="Won M."/>
            <person name="Lee C.-M."/>
            <person name="Woen H.-Y."/>
            <person name="Kwon S.-W."/>
        </authorList>
    </citation>
    <scope>NUCLEOTIDE SEQUENCE [LARGE SCALE GENOMIC DNA]</scope>
    <source>
        <strain evidence="5 6">SSBR10-3</strain>
    </source>
</reference>
<dbReference type="InterPro" id="IPR000335">
    <property type="entry name" value="Bleomycin-R"/>
</dbReference>
<dbReference type="Pfam" id="PF00903">
    <property type="entry name" value="Glyoxalase"/>
    <property type="match status" value="1"/>
</dbReference>
<proteinExistence type="inferred from homology"/>
<name>A0ABY4EGZ9_9BACI</name>
<dbReference type="CDD" id="cd08349">
    <property type="entry name" value="BLMA_like"/>
    <property type="match status" value="1"/>
</dbReference>
<dbReference type="InterPro" id="IPR004360">
    <property type="entry name" value="Glyas_Fos-R_dOase_dom"/>
</dbReference>
<dbReference type="SUPFAM" id="SSF54593">
    <property type="entry name" value="Glyoxalase/Bleomycin resistance protein/Dihydroxybiphenyl dioxygenase"/>
    <property type="match status" value="1"/>
</dbReference>
<feature type="domain" description="VOC" evidence="4">
    <location>
        <begin position="7"/>
        <end position="136"/>
    </location>
</feature>
<gene>
    <name evidence="5" type="ORF">MUN89_17970</name>
</gene>
<sequence length="142" mass="16701">MNNINVAPDLVPELLITDIETSLDFWCDLCGYSIRYERREEGFAYIKSGSSHVMLEQKGLSRNWTTEKMDHPYGRGVNFQIMVNSIDLIIQRLRQNGWPLFMDPEEKWYRRGDGEVGVLQFLVQDPDGYLLRFSEHLGERKR</sequence>
<evidence type="ECO:0000256" key="2">
    <source>
        <dbReference type="ARBA" id="ARBA00021572"/>
    </source>
</evidence>